<comment type="caution">
    <text evidence="8">The sequence shown here is derived from an EMBL/GenBank/DDBJ whole genome shotgun (WGS) entry which is preliminary data.</text>
</comment>
<organism evidence="8 9">
    <name type="scientific">Entomoplasma ellychniae</name>
    <dbReference type="NCBI Taxonomy" id="2114"/>
    <lineage>
        <taxon>Bacteria</taxon>
        <taxon>Bacillati</taxon>
        <taxon>Mycoplasmatota</taxon>
        <taxon>Mollicutes</taxon>
        <taxon>Entomoplasmatales</taxon>
        <taxon>Entomoplasmataceae</taxon>
        <taxon>Entomoplasma</taxon>
    </lineage>
</organism>
<sequence>METILDKDKVALALDVHEKPRSKLQWTILSLQHVFAMFGSNVLVPMIINSTICPSGNFHLMNPSMALFASGLGTLIYIALTKAKVPVYLGSSFAYMIAVGTSYKNYGNSVFFAIMFVGLIYILFGITIYFLGSGFVKKIFPPIVVGPLIVIIGLSAAPASLVNSGITGKDWSEVGNVNYPQWIAFLIAFITFIAIVIITIKAKGISKIIPVIIGIAVGFLTAIIIHICKPSWGLIDTSKITDVSKWEWYPSFQPFWKDITVKKIGLSIIAIAPLAIVGMSEHIGDHISIGMITNKDFVKDPGLHRTLIADGVSIIVDGFIGGPPNTTYGENTAVVGITRIASVWVTGFAAVIAMILAFIAPVNQTISMIPAPVMGGIGMVMFGFISINGIRILATSDVDFLNMKNIFVTSTILVLGIVLSIIGDSIFGLPGIGIAAFAGILLNLLLPEKMHQGMLYFSIFNRKKSKKSK</sequence>
<feature type="transmembrane region" description="Helical" evidence="7">
    <location>
        <begin position="341"/>
        <end position="361"/>
    </location>
</feature>
<accession>A0A8E2QYZ1</accession>
<feature type="transmembrane region" description="Helical" evidence="7">
    <location>
        <begin position="406"/>
        <end position="423"/>
    </location>
</feature>
<keyword evidence="6 7" id="KW-0472">Membrane</keyword>
<feature type="transmembrane region" description="Helical" evidence="7">
    <location>
        <begin position="182"/>
        <end position="201"/>
    </location>
</feature>
<feature type="transmembrane region" description="Helical" evidence="7">
    <location>
        <begin position="264"/>
        <end position="283"/>
    </location>
</feature>
<feature type="transmembrane region" description="Helical" evidence="7">
    <location>
        <begin position="109"/>
        <end position="131"/>
    </location>
</feature>
<dbReference type="GO" id="GO:0005886">
    <property type="term" value="C:plasma membrane"/>
    <property type="evidence" value="ECO:0007669"/>
    <property type="project" value="TreeGrafter"/>
</dbReference>
<keyword evidence="4 7" id="KW-0812">Transmembrane</keyword>
<dbReference type="PROSITE" id="PS01116">
    <property type="entry name" value="XANTH_URACIL_PERMASE"/>
    <property type="match status" value="1"/>
</dbReference>
<gene>
    <name evidence="8" type="primary">pyrP</name>
    <name evidence="8" type="ORF">EELLY_v1c04580</name>
</gene>
<feature type="transmembrane region" description="Helical" evidence="7">
    <location>
        <begin position="87"/>
        <end position="103"/>
    </location>
</feature>
<dbReference type="RefSeq" id="WP_104205868.1">
    <property type="nucleotide sequence ID" value="NZ_PHND01000001.1"/>
</dbReference>
<keyword evidence="5 7" id="KW-1133">Transmembrane helix</keyword>
<evidence type="ECO:0000256" key="5">
    <source>
        <dbReference type="ARBA" id="ARBA00022989"/>
    </source>
</evidence>
<dbReference type="Proteomes" id="UP000239010">
    <property type="component" value="Unassembled WGS sequence"/>
</dbReference>
<dbReference type="InterPro" id="IPR006042">
    <property type="entry name" value="Xan_ur_permease"/>
</dbReference>
<evidence type="ECO:0000256" key="7">
    <source>
        <dbReference type="SAM" id="Phobius"/>
    </source>
</evidence>
<dbReference type="Pfam" id="PF00860">
    <property type="entry name" value="Xan_ur_permease"/>
    <property type="match status" value="1"/>
</dbReference>
<feature type="transmembrane region" description="Helical" evidence="7">
    <location>
        <begin position="429"/>
        <end position="446"/>
    </location>
</feature>
<dbReference type="AlphaFoldDB" id="A0A8E2QYZ1"/>
<dbReference type="NCBIfam" id="TIGR00801">
    <property type="entry name" value="ncs2"/>
    <property type="match status" value="1"/>
</dbReference>
<evidence type="ECO:0000256" key="3">
    <source>
        <dbReference type="ARBA" id="ARBA00022448"/>
    </source>
</evidence>
<evidence type="ECO:0000256" key="4">
    <source>
        <dbReference type="ARBA" id="ARBA00022692"/>
    </source>
</evidence>
<feature type="transmembrane region" description="Helical" evidence="7">
    <location>
        <begin position="373"/>
        <end position="394"/>
    </location>
</feature>
<reference evidence="8 9" key="1">
    <citation type="submission" date="2017-11" db="EMBL/GenBank/DDBJ databases">
        <title>Genome sequence of Entomoplasma ellychniae ELCN-1 (ATCC 43707).</title>
        <authorList>
            <person name="Lo W.-S."/>
            <person name="Gasparich G.E."/>
            <person name="Kuo C.-H."/>
        </authorList>
    </citation>
    <scope>NUCLEOTIDE SEQUENCE [LARGE SCALE GENOMIC DNA]</scope>
    <source>
        <strain evidence="8 9">ELCN-1</strain>
    </source>
</reference>
<dbReference type="GO" id="GO:0042907">
    <property type="term" value="F:xanthine transmembrane transporter activity"/>
    <property type="evidence" value="ECO:0007669"/>
    <property type="project" value="TreeGrafter"/>
</dbReference>
<evidence type="ECO:0000256" key="2">
    <source>
        <dbReference type="ARBA" id="ARBA00008821"/>
    </source>
</evidence>
<dbReference type="PANTHER" id="PTHR42810">
    <property type="entry name" value="PURINE PERMEASE C1399.01C-RELATED"/>
    <property type="match status" value="1"/>
</dbReference>
<comment type="similarity">
    <text evidence="2">Belongs to the nucleobase:cation symporter-2 (NCS2) (TC 2.A.40) family.</text>
</comment>
<dbReference type="PANTHER" id="PTHR42810:SF2">
    <property type="entry name" value="PURINE PERMEASE C1399.01C-RELATED"/>
    <property type="match status" value="1"/>
</dbReference>
<keyword evidence="9" id="KW-1185">Reference proteome</keyword>
<protein>
    <submittedName>
        <fullName evidence="8">Uracil permease</fullName>
    </submittedName>
</protein>
<feature type="transmembrane region" description="Helical" evidence="7">
    <location>
        <begin position="60"/>
        <end position="80"/>
    </location>
</feature>
<dbReference type="EMBL" id="PHND01000001">
    <property type="protein sequence ID" value="PPE04778.1"/>
    <property type="molecule type" value="Genomic_DNA"/>
</dbReference>
<dbReference type="InterPro" id="IPR006043">
    <property type="entry name" value="NCS2"/>
</dbReference>
<proteinExistence type="inferred from homology"/>
<name>A0A8E2QYZ1_9MOLU</name>
<evidence type="ECO:0000313" key="8">
    <source>
        <dbReference type="EMBL" id="PPE04778.1"/>
    </source>
</evidence>
<keyword evidence="3" id="KW-0813">Transport</keyword>
<comment type="subcellular location">
    <subcellularLocation>
        <location evidence="1">Membrane</location>
        <topology evidence="1">Multi-pass membrane protein</topology>
    </subcellularLocation>
</comment>
<feature type="transmembrane region" description="Helical" evidence="7">
    <location>
        <begin position="143"/>
        <end position="162"/>
    </location>
</feature>
<evidence type="ECO:0000256" key="1">
    <source>
        <dbReference type="ARBA" id="ARBA00004141"/>
    </source>
</evidence>
<feature type="transmembrane region" description="Helical" evidence="7">
    <location>
        <begin position="208"/>
        <end position="227"/>
    </location>
</feature>
<evidence type="ECO:0000256" key="6">
    <source>
        <dbReference type="ARBA" id="ARBA00023136"/>
    </source>
</evidence>
<feature type="transmembrane region" description="Helical" evidence="7">
    <location>
        <begin position="26"/>
        <end position="48"/>
    </location>
</feature>
<evidence type="ECO:0000313" key="9">
    <source>
        <dbReference type="Proteomes" id="UP000239010"/>
    </source>
</evidence>